<feature type="transmembrane region" description="Helical" evidence="12">
    <location>
        <begin position="270"/>
        <end position="295"/>
    </location>
</feature>
<evidence type="ECO:0000256" key="12">
    <source>
        <dbReference type="SAM" id="Phobius"/>
    </source>
</evidence>
<dbReference type="EMBL" id="GITU01008575">
    <property type="protein sequence ID" value="MBC1177278.1"/>
    <property type="molecule type" value="Transcribed_RNA"/>
</dbReference>
<dbReference type="InterPro" id="IPR051163">
    <property type="entry name" value="Sodium:Solute_Symporter_SSF"/>
</dbReference>
<sequence length="394" mass="42972">MVQYSDFSNSFSTLDYILVVLTLIISIAIGIYHGFRNRNNMDEVEYLMAGKKLSVIPVGISIIGSSYSALSLIGFSTEMYIYGSNFTFIIFNYVLMPYAFNKIVLPIIHPLGITSMYHYLEKRFNRAIRVFASAVFVIVVTLYLPIVLYMPGLCFFGGTLLTAVFSECDPKLAKVIQAKDQMVPLLVVMMTQILPGLSGLFTGGTFSATLSTFSTLLNCTAALILEDFCKPFYKGRLSERAKAIILRSVVVIFGLLAIPLIVIIEKTNTITQFAMSIESLASGTTVGIFALGIFFPSINGTCALIGGICSMFLVGWISWAANTAIAAGDLTFKTKPLGYAGCEEMFNVTVAPILTAGDAKNSSLPKSPSKEVTEEATELLNFREKQLDLGGDQK</sequence>
<dbReference type="VEuPathDB" id="VectorBase:LLONM1_004875"/>
<dbReference type="PROSITE" id="PS50283">
    <property type="entry name" value="NA_SOLUT_SYMP_3"/>
    <property type="match status" value="2"/>
</dbReference>
<evidence type="ECO:0000256" key="11">
    <source>
        <dbReference type="RuleBase" id="RU362091"/>
    </source>
</evidence>
<dbReference type="GO" id="GO:0005886">
    <property type="term" value="C:plasma membrane"/>
    <property type="evidence" value="ECO:0007669"/>
    <property type="project" value="UniProtKB-SubCell"/>
</dbReference>
<dbReference type="EMBL" id="AJWK01027209">
    <property type="status" value="NOT_ANNOTATED_CDS"/>
    <property type="molecule type" value="Genomic_DNA"/>
</dbReference>
<dbReference type="VEuPathDB" id="VectorBase:LLOJ008069"/>
<evidence type="ECO:0000256" key="3">
    <source>
        <dbReference type="ARBA" id="ARBA00022448"/>
    </source>
</evidence>
<dbReference type="Proteomes" id="UP000092461">
    <property type="component" value="Unassembled WGS sequence"/>
</dbReference>
<feature type="transmembrane region" description="Helical" evidence="12">
    <location>
        <begin position="245"/>
        <end position="264"/>
    </location>
</feature>
<keyword evidence="5 12" id="KW-0812">Transmembrane</keyword>
<accession>A0A1B0CT70</accession>
<evidence type="ECO:0000313" key="13">
    <source>
        <dbReference type="EMBL" id="MBC1177278.1"/>
    </source>
</evidence>
<dbReference type="InterPro" id="IPR001734">
    <property type="entry name" value="Na/solute_symporter"/>
</dbReference>
<keyword evidence="3" id="KW-0813">Transport</keyword>
<keyword evidence="9 12" id="KW-0472">Membrane</keyword>
<dbReference type="PANTHER" id="PTHR42985">
    <property type="entry name" value="SODIUM-COUPLED MONOCARBOXYLATE TRANSPORTER"/>
    <property type="match status" value="1"/>
</dbReference>
<keyword evidence="4" id="KW-1003">Cell membrane</keyword>
<evidence type="ECO:0000256" key="7">
    <source>
        <dbReference type="ARBA" id="ARBA00023053"/>
    </source>
</evidence>
<protein>
    <submittedName>
        <fullName evidence="13">Putative sodium-coupled monocarboxylate transporter 1-like isoform x3 megachile rotundata</fullName>
    </submittedName>
</protein>
<dbReference type="Pfam" id="PF00474">
    <property type="entry name" value="SSF"/>
    <property type="match status" value="2"/>
</dbReference>
<evidence type="ECO:0000256" key="4">
    <source>
        <dbReference type="ARBA" id="ARBA00022475"/>
    </source>
</evidence>
<evidence type="ECO:0000313" key="15">
    <source>
        <dbReference type="Proteomes" id="UP000092461"/>
    </source>
</evidence>
<reference evidence="15" key="1">
    <citation type="submission" date="2012-05" db="EMBL/GenBank/DDBJ databases">
        <title>Whole Genome Assembly of Lutzomyia longipalpis.</title>
        <authorList>
            <person name="Richards S."/>
            <person name="Qu C."/>
            <person name="Dillon R."/>
            <person name="Worley K."/>
            <person name="Scherer S."/>
            <person name="Batterton M."/>
            <person name="Taylor A."/>
            <person name="Hawes A."/>
            <person name="Hernandez B."/>
            <person name="Kovar C."/>
            <person name="Mandapat C."/>
            <person name="Pham C."/>
            <person name="Qu C."/>
            <person name="Jing C."/>
            <person name="Bess C."/>
            <person name="Bandaranaike D."/>
            <person name="Ngo D."/>
            <person name="Ongeri F."/>
            <person name="Arias F."/>
            <person name="Lara F."/>
            <person name="Weissenberger G."/>
            <person name="Kamau G."/>
            <person name="Han H."/>
            <person name="Shen H."/>
            <person name="Dinh H."/>
            <person name="Khalil I."/>
            <person name="Jones J."/>
            <person name="Shafer J."/>
            <person name="Jayaseelan J."/>
            <person name="Quiroz J."/>
            <person name="Blankenburg K."/>
            <person name="Nguyen L."/>
            <person name="Jackson L."/>
            <person name="Francisco L."/>
            <person name="Tang L.-Y."/>
            <person name="Pu L.-L."/>
            <person name="Perales L."/>
            <person name="Lorensuhewa L."/>
            <person name="Munidasa M."/>
            <person name="Coyle M."/>
            <person name="Taylor M."/>
            <person name="Puazo M."/>
            <person name="Firestine M."/>
            <person name="Scheel M."/>
            <person name="Javaid M."/>
            <person name="Wang M."/>
            <person name="Li M."/>
            <person name="Tabassum N."/>
            <person name="Saada N."/>
            <person name="Osuji N."/>
            <person name="Aqrawi P."/>
            <person name="Fu Q."/>
            <person name="Thornton R."/>
            <person name="Raj R."/>
            <person name="Goodspeed R."/>
            <person name="Mata R."/>
            <person name="Najjar R."/>
            <person name="Gubbala S."/>
            <person name="Lee S."/>
            <person name="Denson S."/>
            <person name="Patil S."/>
            <person name="Macmil S."/>
            <person name="Qi S."/>
            <person name="Matskevitch T."/>
            <person name="Palculict T."/>
            <person name="Mathew T."/>
            <person name="Vee V."/>
            <person name="Velamala V."/>
            <person name="Korchina V."/>
            <person name="Cai W."/>
            <person name="Liu W."/>
            <person name="Dai W."/>
            <person name="Zou X."/>
            <person name="Zhu Y."/>
            <person name="Zhang Y."/>
            <person name="Wu Y.-Q."/>
            <person name="Xin Y."/>
            <person name="Nazarath L."/>
            <person name="Kovar C."/>
            <person name="Han Y."/>
            <person name="Muzny D."/>
            <person name="Gibbs R."/>
        </authorList>
    </citation>
    <scope>NUCLEOTIDE SEQUENCE [LARGE SCALE GENOMIC DNA]</scope>
    <source>
        <strain evidence="15">Jacobina</strain>
    </source>
</reference>
<reference evidence="13" key="2">
    <citation type="journal article" date="2020" name="BMC">
        <title>Leishmania infection induces a limited differential gene expression in the sand fly midgut.</title>
        <authorList>
            <person name="Coutinho-Abreu I.V."/>
            <person name="Serafim T.D."/>
            <person name="Meneses C."/>
            <person name="Kamhawi S."/>
            <person name="Oliveira F."/>
            <person name="Valenzuela J.G."/>
        </authorList>
    </citation>
    <scope>NUCLEOTIDE SEQUENCE</scope>
    <source>
        <strain evidence="13">Jacobina</strain>
        <tissue evidence="13">Midgut</tissue>
    </source>
</reference>
<evidence type="ECO:0000313" key="14">
    <source>
        <dbReference type="EnsemblMetazoa" id="LLOJ008069-PA"/>
    </source>
</evidence>
<dbReference type="Gene3D" id="1.20.1730.10">
    <property type="entry name" value="Sodium/glucose cotransporter"/>
    <property type="match status" value="2"/>
</dbReference>
<dbReference type="GO" id="GO:0015293">
    <property type="term" value="F:symporter activity"/>
    <property type="evidence" value="ECO:0007669"/>
    <property type="project" value="TreeGrafter"/>
</dbReference>
<keyword evidence="10" id="KW-0739">Sodium transport</keyword>
<dbReference type="PANTHER" id="PTHR42985:SF5">
    <property type="entry name" value="FI02094P-RELATED"/>
    <property type="match status" value="1"/>
</dbReference>
<evidence type="ECO:0000256" key="1">
    <source>
        <dbReference type="ARBA" id="ARBA00004651"/>
    </source>
</evidence>
<evidence type="ECO:0000256" key="2">
    <source>
        <dbReference type="ARBA" id="ARBA00006434"/>
    </source>
</evidence>
<feature type="transmembrane region" description="Helical" evidence="12">
    <location>
        <begin position="132"/>
        <end position="161"/>
    </location>
</feature>
<feature type="transmembrane region" description="Helical" evidence="12">
    <location>
        <begin position="55"/>
        <end position="73"/>
    </location>
</feature>
<feature type="transmembrane region" description="Helical" evidence="12">
    <location>
        <begin position="302"/>
        <end position="321"/>
    </location>
</feature>
<organism evidence="14 15">
    <name type="scientific">Lutzomyia longipalpis</name>
    <name type="common">Sand fly</name>
    <dbReference type="NCBI Taxonomy" id="7200"/>
    <lineage>
        <taxon>Eukaryota</taxon>
        <taxon>Metazoa</taxon>
        <taxon>Ecdysozoa</taxon>
        <taxon>Arthropoda</taxon>
        <taxon>Hexapoda</taxon>
        <taxon>Insecta</taxon>
        <taxon>Pterygota</taxon>
        <taxon>Neoptera</taxon>
        <taxon>Endopterygota</taxon>
        <taxon>Diptera</taxon>
        <taxon>Nematocera</taxon>
        <taxon>Psychodoidea</taxon>
        <taxon>Psychodidae</taxon>
        <taxon>Lutzomyia</taxon>
        <taxon>Lutzomyia</taxon>
    </lineage>
</organism>
<evidence type="ECO:0000256" key="5">
    <source>
        <dbReference type="ARBA" id="ARBA00022692"/>
    </source>
</evidence>
<keyword evidence="15" id="KW-1185">Reference proteome</keyword>
<keyword evidence="7" id="KW-0915">Sodium</keyword>
<dbReference type="GO" id="GO:0006814">
    <property type="term" value="P:sodium ion transport"/>
    <property type="evidence" value="ECO:0007669"/>
    <property type="project" value="UniProtKB-KW"/>
</dbReference>
<dbReference type="AlphaFoldDB" id="A0A1B0CT70"/>
<dbReference type="InterPro" id="IPR038377">
    <property type="entry name" value="Na/Glc_symporter_sf"/>
</dbReference>
<comment type="subcellular location">
    <subcellularLocation>
        <location evidence="1">Cell membrane</location>
        <topology evidence="1">Multi-pass membrane protein</topology>
    </subcellularLocation>
</comment>
<reference evidence="14" key="3">
    <citation type="submission" date="2020-05" db="UniProtKB">
        <authorList>
            <consortium name="EnsemblMetazoa"/>
        </authorList>
    </citation>
    <scope>IDENTIFICATION</scope>
    <source>
        <strain evidence="14">Jacobina</strain>
    </source>
</reference>
<comment type="similarity">
    <text evidence="2 11">Belongs to the sodium:solute symporter (SSF) (TC 2.A.21) family.</text>
</comment>
<dbReference type="EnsemblMetazoa" id="LLOJ008069-RA">
    <property type="protein sequence ID" value="LLOJ008069-PA"/>
    <property type="gene ID" value="LLOJ008069"/>
</dbReference>
<name>A0A1B0CT70_LUTLO</name>
<keyword evidence="8" id="KW-0406">Ion transport</keyword>
<evidence type="ECO:0000256" key="10">
    <source>
        <dbReference type="ARBA" id="ARBA00023201"/>
    </source>
</evidence>
<feature type="transmembrane region" description="Helical" evidence="12">
    <location>
        <begin position="16"/>
        <end position="35"/>
    </location>
</feature>
<evidence type="ECO:0000256" key="9">
    <source>
        <dbReference type="ARBA" id="ARBA00023136"/>
    </source>
</evidence>
<evidence type="ECO:0000256" key="6">
    <source>
        <dbReference type="ARBA" id="ARBA00022989"/>
    </source>
</evidence>
<evidence type="ECO:0000256" key="8">
    <source>
        <dbReference type="ARBA" id="ARBA00023065"/>
    </source>
</evidence>
<keyword evidence="6 12" id="KW-1133">Transmembrane helix</keyword>
<proteinExistence type="inferred from homology"/>
<feature type="transmembrane region" description="Helical" evidence="12">
    <location>
        <begin position="207"/>
        <end position="225"/>
    </location>
</feature>